<dbReference type="GO" id="GO:0016787">
    <property type="term" value="F:hydrolase activity"/>
    <property type="evidence" value="ECO:0007669"/>
    <property type="project" value="UniProtKB-KW"/>
</dbReference>
<gene>
    <name evidence="5" type="ORF">Tci_034215</name>
</gene>
<feature type="region of interest" description="Disordered" evidence="3">
    <location>
        <begin position="254"/>
        <end position="299"/>
    </location>
</feature>
<organism evidence="5">
    <name type="scientific">Tanacetum cinerariifolium</name>
    <name type="common">Dalmatian daisy</name>
    <name type="synonym">Chrysanthemum cinerariifolium</name>
    <dbReference type="NCBI Taxonomy" id="118510"/>
    <lineage>
        <taxon>Eukaryota</taxon>
        <taxon>Viridiplantae</taxon>
        <taxon>Streptophyta</taxon>
        <taxon>Embryophyta</taxon>
        <taxon>Tracheophyta</taxon>
        <taxon>Spermatophyta</taxon>
        <taxon>Magnoliopsida</taxon>
        <taxon>eudicotyledons</taxon>
        <taxon>Gunneridae</taxon>
        <taxon>Pentapetalae</taxon>
        <taxon>asterids</taxon>
        <taxon>campanulids</taxon>
        <taxon>Asterales</taxon>
        <taxon>Asteraceae</taxon>
        <taxon>Asteroideae</taxon>
        <taxon>Anthemideae</taxon>
        <taxon>Anthemidinae</taxon>
        <taxon>Tanacetum</taxon>
    </lineage>
</organism>
<dbReference type="InterPro" id="IPR013103">
    <property type="entry name" value="RVT_2"/>
</dbReference>
<dbReference type="InterPro" id="IPR012337">
    <property type="entry name" value="RNaseH-like_sf"/>
</dbReference>
<evidence type="ECO:0000256" key="2">
    <source>
        <dbReference type="ARBA" id="ARBA00022801"/>
    </source>
</evidence>
<keyword evidence="1" id="KW-0479">Metal-binding</keyword>
<name>A0A6L2LMP2_TANCI</name>
<dbReference type="AlphaFoldDB" id="A0A6L2LMP2"/>
<keyword evidence="2" id="KW-0378">Hydrolase</keyword>
<protein>
    <submittedName>
        <fullName evidence="5">Retrovirus-related Pol polyprotein from transposon TNT 1-94</fullName>
    </submittedName>
</protein>
<dbReference type="GO" id="GO:0046872">
    <property type="term" value="F:metal ion binding"/>
    <property type="evidence" value="ECO:0007669"/>
    <property type="project" value="UniProtKB-KW"/>
</dbReference>
<evidence type="ECO:0000313" key="5">
    <source>
        <dbReference type="EMBL" id="GEU62237.1"/>
    </source>
</evidence>
<evidence type="ECO:0000259" key="4">
    <source>
        <dbReference type="Pfam" id="PF07727"/>
    </source>
</evidence>
<dbReference type="CDD" id="cd09272">
    <property type="entry name" value="RNase_HI_RT_Ty1"/>
    <property type="match status" value="1"/>
</dbReference>
<comment type="caution">
    <text evidence="5">The sequence shown here is derived from an EMBL/GenBank/DDBJ whole genome shotgun (WGS) entry which is preliminary data.</text>
</comment>
<sequence>MVVASKVLMLKPITTVVEGVETIIAPATAEEKAQRRLELKAIEKRESTRRNVPVKTTNSTALVSYDGLGGYDWSDQVEEDLTMHLWHSLLQVLIMRCKEEFYPPLIEDWISDSEDEAESGPKIKKKTVKPSLAKMEFVKSIEQIMKKLIEDMLPSVVTLKEGKSLAKNSVHFTDIECVVLSPDVKLPDENHVLLSVPRNNNMYSVDLKNIIPKGAERRNRTLIKAARTMLADSKLPTTFWAEAVSTACYVQNRTTDPPFPQEPKSSQDDGFKPYNDIGNKVNKVPRHENEYKDQEEKDNVNSTNRVNAISSKWVFKNKLDIRGIMIRSKARLMAQGHTQEDGIDYNDVFALVARIEAIRLFIAYDSFKDFVVYRMDVKTAFIYEKTEEAVYICRPLRFEDLDFPEKVYKVEKALYELHQAPRACARSKLWLQTSQLKLSISLLLVAVLNTMCIVKNLIFHSKTKHIEIRHHFIRDSNEKKLIQMIKIHIDKNVVDLLTKTFDVKNINGEAQLHAKVDGKKVVISEASIRKDLQFGDEGGIDCLPN</sequence>
<proteinExistence type="predicted"/>
<dbReference type="SUPFAM" id="SSF53098">
    <property type="entry name" value="Ribonuclease H-like"/>
    <property type="match status" value="1"/>
</dbReference>
<dbReference type="Pfam" id="PF07727">
    <property type="entry name" value="RVT_2"/>
    <property type="match status" value="1"/>
</dbReference>
<evidence type="ECO:0000256" key="1">
    <source>
        <dbReference type="ARBA" id="ARBA00022723"/>
    </source>
</evidence>
<dbReference type="PANTHER" id="PTHR42648:SF32">
    <property type="entry name" value="RIBONUCLEASE H-LIKE DOMAIN, GAG-PRE-INTEGRASE DOMAIN PROTEIN-RELATED"/>
    <property type="match status" value="1"/>
</dbReference>
<reference evidence="5" key="1">
    <citation type="journal article" date="2019" name="Sci. Rep.">
        <title>Draft genome of Tanacetum cinerariifolium, the natural source of mosquito coil.</title>
        <authorList>
            <person name="Yamashiro T."/>
            <person name="Shiraishi A."/>
            <person name="Satake H."/>
            <person name="Nakayama K."/>
        </authorList>
    </citation>
    <scope>NUCLEOTIDE SEQUENCE</scope>
</reference>
<feature type="compositionally biased region" description="Basic and acidic residues" evidence="3">
    <location>
        <begin position="285"/>
        <end position="299"/>
    </location>
</feature>
<evidence type="ECO:0000256" key="3">
    <source>
        <dbReference type="SAM" id="MobiDB-lite"/>
    </source>
</evidence>
<feature type="domain" description="Reverse transcriptase Ty1/copia-type" evidence="4">
    <location>
        <begin position="300"/>
        <end position="424"/>
    </location>
</feature>
<dbReference type="InterPro" id="IPR036397">
    <property type="entry name" value="RNaseH_sf"/>
</dbReference>
<dbReference type="PANTHER" id="PTHR42648">
    <property type="entry name" value="TRANSPOSASE, PUTATIVE-RELATED"/>
    <property type="match status" value="1"/>
</dbReference>
<dbReference type="Gene3D" id="3.30.420.10">
    <property type="entry name" value="Ribonuclease H-like superfamily/Ribonuclease H"/>
    <property type="match status" value="1"/>
</dbReference>
<dbReference type="InterPro" id="IPR039537">
    <property type="entry name" value="Retrotran_Ty1/copia-like"/>
</dbReference>
<accession>A0A6L2LMP2</accession>
<dbReference type="GO" id="GO:0003676">
    <property type="term" value="F:nucleic acid binding"/>
    <property type="evidence" value="ECO:0007669"/>
    <property type="project" value="InterPro"/>
</dbReference>
<dbReference type="EMBL" id="BKCJ010004640">
    <property type="protein sequence ID" value="GEU62237.1"/>
    <property type="molecule type" value="Genomic_DNA"/>
</dbReference>